<dbReference type="Proteomes" id="UP000463931">
    <property type="component" value="Chromosome"/>
</dbReference>
<dbReference type="InterPro" id="IPR016181">
    <property type="entry name" value="Acyl_CoA_acyltransferase"/>
</dbReference>
<evidence type="ECO:0000259" key="1">
    <source>
        <dbReference type="PROSITE" id="PS51186"/>
    </source>
</evidence>
<sequence length="207" mass="24200">MEIDLRLMQASDYDEILKMVITTWDYRSWVPKDLVWPMAEYFLSDLLQKSDHIVVVTVDGKTAGICAGDVLDYTKIQRFCLRKKTAALGAILKQIEPDSIFEKYIQTMALDQELLLQSNREFEGGLNLLLVNGKYRGLGLGKKLYNNFCEYLQKNGVRSFYLYTDDSSDYGFYEHNGLEKLVEKRFYWDEGNEETVETYYLYGRNFS</sequence>
<accession>A0A4Q2AWY1</accession>
<organism evidence="3 4">
    <name type="scientific">Ligilactobacillus murinus</name>
    <dbReference type="NCBI Taxonomy" id="1622"/>
    <lineage>
        <taxon>Bacteria</taxon>
        <taxon>Bacillati</taxon>
        <taxon>Bacillota</taxon>
        <taxon>Bacilli</taxon>
        <taxon>Lactobacillales</taxon>
        <taxon>Lactobacillaceae</taxon>
        <taxon>Ligilactobacillus</taxon>
    </lineage>
</organism>
<dbReference type="PROSITE" id="PS51186">
    <property type="entry name" value="GNAT"/>
    <property type="match status" value="1"/>
</dbReference>
<dbReference type="RefSeq" id="WP_004051245.1">
    <property type="nucleotide sequence ID" value="NZ_AP025728.1"/>
</dbReference>
<dbReference type="Proteomes" id="UP000289316">
    <property type="component" value="Unassembled WGS sequence"/>
</dbReference>
<reference evidence="2 5" key="2">
    <citation type="journal article" date="2019" name="Nat. Med.">
        <title>Preventing dysbiosis of the neonatal mouse intestinal microbiome protects against late-onset sepsis.</title>
        <authorList>
            <person name="Singer J.R."/>
            <person name="Blosser E.G."/>
            <person name="Zindl C.L."/>
            <person name="Silberger D.J."/>
            <person name="Conlan S."/>
            <person name="Laufer V.A."/>
            <person name="DiToro D."/>
            <person name="Deming C."/>
            <person name="Kumar R."/>
            <person name="Morrow C.D."/>
            <person name="Segre J.A."/>
            <person name="Gray M.J."/>
            <person name="Randolph D.A."/>
            <person name="Weaver C.T."/>
        </authorList>
    </citation>
    <scope>NUCLEOTIDE SEQUENCE [LARGE SCALE GENOMIC DNA]</scope>
    <source>
        <strain evidence="2 5">V10</strain>
    </source>
</reference>
<dbReference type="SUPFAM" id="SSF55729">
    <property type="entry name" value="Acyl-CoA N-acyltransferases (Nat)"/>
    <property type="match status" value="1"/>
</dbReference>
<dbReference type="InterPro" id="IPR000182">
    <property type="entry name" value="GNAT_dom"/>
</dbReference>
<dbReference type="EMBL" id="QZFR01000006">
    <property type="protein sequence ID" value="RXV75292.1"/>
    <property type="molecule type" value="Genomic_DNA"/>
</dbReference>
<dbReference type="Gene3D" id="3.40.630.30">
    <property type="match status" value="1"/>
</dbReference>
<keyword evidence="3" id="KW-0808">Transferase</keyword>
<dbReference type="GO" id="GO:0016747">
    <property type="term" value="F:acyltransferase activity, transferring groups other than amino-acyl groups"/>
    <property type="evidence" value="ECO:0007669"/>
    <property type="project" value="InterPro"/>
</dbReference>
<dbReference type="CDD" id="cd04301">
    <property type="entry name" value="NAT_SF"/>
    <property type="match status" value="1"/>
</dbReference>
<dbReference type="OrthoDB" id="2243440at2"/>
<evidence type="ECO:0000313" key="4">
    <source>
        <dbReference type="Proteomes" id="UP000289316"/>
    </source>
</evidence>
<feature type="domain" description="N-acetyltransferase" evidence="1">
    <location>
        <begin position="3"/>
        <end position="202"/>
    </location>
</feature>
<evidence type="ECO:0000313" key="2">
    <source>
        <dbReference type="EMBL" id="QIA88776.1"/>
    </source>
</evidence>
<name>A0A4Q2AWY1_9LACO</name>
<protein>
    <submittedName>
        <fullName evidence="3">GNAT family N-acetyltransferase</fullName>
    </submittedName>
</protein>
<evidence type="ECO:0000313" key="5">
    <source>
        <dbReference type="Proteomes" id="UP000463931"/>
    </source>
</evidence>
<evidence type="ECO:0000313" key="3">
    <source>
        <dbReference type="EMBL" id="RXV75292.1"/>
    </source>
</evidence>
<dbReference type="AlphaFoldDB" id="A0A4Q2AWY1"/>
<dbReference type="EMBL" id="CP040852">
    <property type="protein sequence ID" value="QIA88776.1"/>
    <property type="molecule type" value="Genomic_DNA"/>
</dbReference>
<gene>
    <name evidence="3" type="ORF">D6C19_01835</name>
    <name evidence="2" type="ORF">FEE40_00410</name>
</gene>
<dbReference type="Pfam" id="PF00583">
    <property type="entry name" value="Acetyltransf_1"/>
    <property type="match status" value="1"/>
</dbReference>
<reference evidence="3 4" key="1">
    <citation type="submission" date="2018-09" db="EMBL/GenBank/DDBJ databases">
        <title>Murine metabolic-syndrome-specific gut microbial biobank.</title>
        <authorList>
            <person name="Liu C."/>
        </authorList>
    </citation>
    <scope>NUCLEOTIDE SEQUENCE [LARGE SCALE GENOMIC DNA]</scope>
    <source>
        <strain evidence="3 4">C-30</strain>
    </source>
</reference>
<proteinExistence type="predicted"/>